<name>A0A0W8GAA3_9ZZZZ</name>
<reference evidence="1" key="1">
    <citation type="journal article" date="2015" name="Proc. Natl. Acad. Sci. U.S.A.">
        <title>Networks of energetic and metabolic interactions define dynamics in microbial communities.</title>
        <authorList>
            <person name="Embree M."/>
            <person name="Liu J.K."/>
            <person name="Al-Bassam M.M."/>
            <person name="Zengler K."/>
        </authorList>
    </citation>
    <scope>NUCLEOTIDE SEQUENCE</scope>
</reference>
<dbReference type="AlphaFoldDB" id="A0A0W8GAA3"/>
<accession>A0A0W8GAA3</accession>
<evidence type="ECO:0000313" key="1">
    <source>
        <dbReference type="EMBL" id="KUG30072.1"/>
    </source>
</evidence>
<protein>
    <submittedName>
        <fullName evidence="1">Uncharacterized protein</fullName>
    </submittedName>
</protein>
<organism evidence="1">
    <name type="scientific">hydrocarbon metagenome</name>
    <dbReference type="NCBI Taxonomy" id="938273"/>
    <lineage>
        <taxon>unclassified sequences</taxon>
        <taxon>metagenomes</taxon>
        <taxon>ecological metagenomes</taxon>
    </lineage>
</organism>
<sequence length="45" mass="4871">MNRLFFSFLLIALGMVCGVGRSFAAETLTVFFTANTYGAFSPCPT</sequence>
<dbReference type="EMBL" id="LNQE01000006">
    <property type="protein sequence ID" value="KUG30072.1"/>
    <property type="molecule type" value="Genomic_DNA"/>
</dbReference>
<gene>
    <name evidence="1" type="ORF">ASZ90_000041</name>
</gene>
<proteinExistence type="predicted"/>
<comment type="caution">
    <text evidence="1">The sequence shown here is derived from an EMBL/GenBank/DDBJ whole genome shotgun (WGS) entry which is preliminary data.</text>
</comment>